<keyword evidence="6" id="KW-1185">Reference proteome</keyword>
<dbReference type="EMBL" id="CP126980">
    <property type="protein sequence ID" value="WIM92739.1"/>
    <property type="molecule type" value="Genomic_DNA"/>
</dbReference>
<dbReference type="Pfam" id="PF01548">
    <property type="entry name" value="DEDD_Tnp_IS110"/>
    <property type="match status" value="1"/>
</dbReference>
<evidence type="ECO:0000313" key="6">
    <source>
        <dbReference type="Proteomes" id="UP001240150"/>
    </source>
</evidence>
<dbReference type="InterPro" id="IPR002525">
    <property type="entry name" value="Transp_IS110-like_N"/>
</dbReference>
<dbReference type="PANTHER" id="PTHR33055">
    <property type="entry name" value="TRANSPOSASE FOR INSERTION SEQUENCE ELEMENT IS1111A"/>
    <property type="match status" value="1"/>
</dbReference>
<feature type="compositionally biased region" description="Polar residues" evidence="2">
    <location>
        <begin position="333"/>
        <end position="351"/>
    </location>
</feature>
<evidence type="ECO:0000259" key="3">
    <source>
        <dbReference type="Pfam" id="PF01548"/>
    </source>
</evidence>
<dbReference type="RefSeq" id="WP_284913946.1">
    <property type="nucleotide sequence ID" value="NZ_CP126980.1"/>
</dbReference>
<name>A0ABY8W4G5_9ACTN</name>
<dbReference type="PANTHER" id="PTHR33055:SF16">
    <property type="entry name" value="TRANSPOSASE FOR INSERTION SEQUENCE ELEMENT IS1547"/>
    <property type="match status" value="1"/>
</dbReference>
<dbReference type="InterPro" id="IPR003346">
    <property type="entry name" value="Transposase_20"/>
</dbReference>
<sequence length="369" mass="40093">MTSDETILGTGRFGTDRDGYKDMVTYAKQWPDRVWAIEGCQGIGRHIANRLLADGEQVVDVPPKLSARARVFATGQGRKTDATDVHSIALVGTRMAGLRPLVNDEQLAVLRILADRRRSLGEDHTRMVSQLHQLLLELIPGGAKKSLSAAQAKVLLATVRPRDAAGKARRRVAAELIADLERIYQRSKQADKELKDLVAATGTTLMDLHGIGPSGAARLLIEVGAVIRFPDRGHFASWNGTAPIDASSGDQVRHRLSRAGNRQINRVLHIMATVQLRRPTEGRAYFDRKKAAGKTSMEAMRALKRRLSDIVYRQMINDATAAMATGPGGHRGTSANSSVTGSHPYTGSSEKSLPEPADSNLRTSIQTTS</sequence>
<feature type="region of interest" description="Disordered" evidence="2">
    <location>
        <begin position="322"/>
        <end position="369"/>
    </location>
</feature>
<keyword evidence="1" id="KW-0175">Coiled coil</keyword>
<dbReference type="InterPro" id="IPR047650">
    <property type="entry name" value="Transpos_IS110"/>
</dbReference>
<dbReference type="Proteomes" id="UP001240150">
    <property type="component" value="Chromosome"/>
</dbReference>
<feature type="domain" description="Transposase IS110-like N-terminal" evidence="3">
    <location>
        <begin position="1"/>
        <end position="140"/>
    </location>
</feature>
<feature type="compositionally biased region" description="Polar residues" evidence="2">
    <location>
        <begin position="360"/>
        <end position="369"/>
    </location>
</feature>
<evidence type="ECO:0000313" key="5">
    <source>
        <dbReference type="EMBL" id="WIM92739.1"/>
    </source>
</evidence>
<dbReference type="Pfam" id="PF02371">
    <property type="entry name" value="Transposase_20"/>
    <property type="match status" value="1"/>
</dbReference>
<evidence type="ECO:0000256" key="1">
    <source>
        <dbReference type="SAM" id="Coils"/>
    </source>
</evidence>
<organism evidence="5 6">
    <name type="scientific">Actinoplanes oblitus</name>
    <dbReference type="NCBI Taxonomy" id="3040509"/>
    <lineage>
        <taxon>Bacteria</taxon>
        <taxon>Bacillati</taxon>
        <taxon>Actinomycetota</taxon>
        <taxon>Actinomycetes</taxon>
        <taxon>Micromonosporales</taxon>
        <taxon>Micromonosporaceae</taxon>
        <taxon>Actinoplanes</taxon>
    </lineage>
</organism>
<proteinExistence type="predicted"/>
<dbReference type="NCBIfam" id="NF033542">
    <property type="entry name" value="transpos_IS110"/>
    <property type="match status" value="1"/>
</dbReference>
<gene>
    <name evidence="5" type="ORF">ACTOB_004694</name>
</gene>
<protein>
    <submittedName>
        <fullName evidence="5">IS110 family transposase</fullName>
    </submittedName>
</protein>
<feature type="domain" description="Transposase IS116/IS110/IS902 C-terminal" evidence="4">
    <location>
        <begin position="204"/>
        <end position="286"/>
    </location>
</feature>
<feature type="coiled-coil region" evidence="1">
    <location>
        <begin position="173"/>
        <end position="200"/>
    </location>
</feature>
<reference evidence="5 6" key="1">
    <citation type="submission" date="2023-06" db="EMBL/GenBank/DDBJ databases">
        <authorList>
            <person name="Yushchuk O."/>
            <person name="Binda E."/>
            <person name="Ruckert-Reed C."/>
            <person name="Fedorenko V."/>
            <person name="Kalinowski J."/>
            <person name="Marinelli F."/>
        </authorList>
    </citation>
    <scope>NUCLEOTIDE SEQUENCE [LARGE SCALE GENOMIC DNA]</scope>
    <source>
        <strain evidence="5 6">NRRL 3884</strain>
    </source>
</reference>
<evidence type="ECO:0000256" key="2">
    <source>
        <dbReference type="SAM" id="MobiDB-lite"/>
    </source>
</evidence>
<accession>A0ABY8W4G5</accession>
<evidence type="ECO:0000259" key="4">
    <source>
        <dbReference type="Pfam" id="PF02371"/>
    </source>
</evidence>